<dbReference type="OrthoDB" id="10329599at2759"/>
<organism evidence="1 2">
    <name type="scientific">Brenthis ino</name>
    <name type="common">lesser marbled fritillary</name>
    <dbReference type="NCBI Taxonomy" id="405034"/>
    <lineage>
        <taxon>Eukaryota</taxon>
        <taxon>Metazoa</taxon>
        <taxon>Ecdysozoa</taxon>
        <taxon>Arthropoda</taxon>
        <taxon>Hexapoda</taxon>
        <taxon>Insecta</taxon>
        <taxon>Pterygota</taxon>
        <taxon>Neoptera</taxon>
        <taxon>Endopterygota</taxon>
        <taxon>Lepidoptera</taxon>
        <taxon>Glossata</taxon>
        <taxon>Ditrysia</taxon>
        <taxon>Papilionoidea</taxon>
        <taxon>Nymphalidae</taxon>
        <taxon>Heliconiinae</taxon>
        <taxon>Argynnini</taxon>
        <taxon>Brenthis</taxon>
    </lineage>
</organism>
<keyword evidence="2" id="KW-1185">Reference proteome</keyword>
<dbReference type="EMBL" id="OV170225">
    <property type="protein sequence ID" value="CAH0726182.1"/>
    <property type="molecule type" value="Genomic_DNA"/>
</dbReference>
<evidence type="ECO:0000313" key="1">
    <source>
        <dbReference type="EMBL" id="CAH0726182.1"/>
    </source>
</evidence>
<gene>
    <name evidence="1" type="ORF">BINO364_LOCUS11673</name>
</gene>
<dbReference type="Proteomes" id="UP000838878">
    <property type="component" value="Chromosome 5"/>
</dbReference>
<dbReference type="AlphaFoldDB" id="A0A8J9V6J4"/>
<proteinExistence type="predicted"/>
<name>A0A8J9V6J4_9NEOP</name>
<reference evidence="1" key="1">
    <citation type="submission" date="2021-12" db="EMBL/GenBank/DDBJ databases">
        <authorList>
            <person name="Martin H S."/>
        </authorList>
    </citation>
    <scope>NUCLEOTIDE SEQUENCE</scope>
</reference>
<evidence type="ECO:0000313" key="2">
    <source>
        <dbReference type="Proteomes" id="UP000838878"/>
    </source>
</evidence>
<protein>
    <submittedName>
        <fullName evidence="1">Uncharacterized protein</fullName>
    </submittedName>
</protein>
<feature type="non-terminal residue" evidence="1">
    <location>
        <position position="74"/>
    </location>
</feature>
<accession>A0A8J9V6J4</accession>
<sequence length="74" mass="7993">MRARILGQYSLSCRTMFCGLGVAWGGGQVRLVMEEFRLRPGSGMQHTRTRSAWGEGALHRVAQSAAATVNGGIE</sequence>